<evidence type="ECO:0000313" key="7">
    <source>
        <dbReference type="Proteomes" id="UP001057753"/>
    </source>
</evidence>
<dbReference type="AlphaFoldDB" id="A0A9Q4FZR6"/>
<evidence type="ECO:0000256" key="3">
    <source>
        <dbReference type="ARBA" id="ARBA00023163"/>
    </source>
</evidence>
<keyword evidence="1" id="KW-0805">Transcription regulation</keyword>
<dbReference type="PANTHER" id="PTHR47506">
    <property type="entry name" value="TRANSCRIPTIONAL REGULATORY PROTEIN"/>
    <property type="match status" value="1"/>
</dbReference>
<feature type="DNA-binding region" description="H-T-H motif" evidence="4">
    <location>
        <begin position="24"/>
        <end position="43"/>
    </location>
</feature>
<keyword evidence="2 4" id="KW-0238">DNA-binding</keyword>
<dbReference type="InterPro" id="IPR009057">
    <property type="entry name" value="Homeodomain-like_sf"/>
</dbReference>
<feature type="domain" description="HTH tetR-type" evidence="5">
    <location>
        <begin position="1"/>
        <end position="61"/>
    </location>
</feature>
<gene>
    <name evidence="6" type="ORF">HXA33_12505</name>
</gene>
<organism evidence="6 7">
    <name type="scientific">Salipaludibacillus agaradhaerens</name>
    <name type="common">Bacillus agaradhaerens</name>
    <dbReference type="NCBI Taxonomy" id="76935"/>
    <lineage>
        <taxon>Bacteria</taxon>
        <taxon>Bacillati</taxon>
        <taxon>Bacillota</taxon>
        <taxon>Bacilli</taxon>
        <taxon>Bacillales</taxon>
        <taxon>Bacillaceae</taxon>
    </lineage>
</organism>
<dbReference type="GO" id="GO:0003677">
    <property type="term" value="F:DNA binding"/>
    <property type="evidence" value="ECO:0007669"/>
    <property type="project" value="UniProtKB-UniRule"/>
</dbReference>
<dbReference type="Pfam" id="PF00440">
    <property type="entry name" value="TetR_N"/>
    <property type="match status" value="1"/>
</dbReference>
<dbReference type="PRINTS" id="PR00455">
    <property type="entry name" value="HTHTETR"/>
</dbReference>
<evidence type="ECO:0000259" key="5">
    <source>
        <dbReference type="PROSITE" id="PS50977"/>
    </source>
</evidence>
<evidence type="ECO:0000256" key="1">
    <source>
        <dbReference type="ARBA" id="ARBA00023015"/>
    </source>
</evidence>
<dbReference type="Gene3D" id="1.10.357.10">
    <property type="entry name" value="Tetracycline Repressor, domain 2"/>
    <property type="match status" value="1"/>
</dbReference>
<evidence type="ECO:0000256" key="2">
    <source>
        <dbReference type="ARBA" id="ARBA00023125"/>
    </source>
</evidence>
<keyword evidence="3" id="KW-0804">Transcription</keyword>
<evidence type="ECO:0000256" key="4">
    <source>
        <dbReference type="PROSITE-ProRule" id="PRU00335"/>
    </source>
</evidence>
<dbReference type="RefSeq" id="WP_257821763.1">
    <property type="nucleotide sequence ID" value="NZ_JABXYM010000001.1"/>
</dbReference>
<protein>
    <submittedName>
        <fullName evidence="6">TetR/AcrR family transcriptional regulator</fullName>
    </submittedName>
</protein>
<proteinExistence type="predicted"/>
<accession>A0A9Q4FZR6</accession>
<dbReference type="InterPro" id="IPR001647">
    <property type="entry name" value="HTH_TetR"/>
</dbReference>
<comment type="caution">
    <text evidence="6">The sequence shown here is derived from an EMBL/GenBank/DDBJ whole genome shotgun (WGS) entry which is preliminary data.</text>
</comment>
<dbReference type="PANTHER" id="PTHR47506:SF6">
    <property type="entry name" value="HTH-TYPE TRANSCRIPTIONAL REPRESSOR NEMR"/>
    <property type="match status" value="1"/>
</dbReference>
<sequence>MKTSEQLLHVALQHFAEHGYEGASLARMADEVGIKKASIYNHYQNKDALFFSAVEYVYEAYLNYLKSSLETNKSLPTEDRLYMILEDLSHYLSTETEGKFYFHFILFPPPALEKNVHAQFLQFEKECDKLLAPLFQTLHNKHAHQTTVRERLDAFYCLLDGLATQMSYYDKETCDRKRQSSWKHFIAGFM</sequence>
<name>A0A9Q4FZR6_SALAG</name>
<dbReference type="PROSITE" id="PS50977">
    <property type="entry name" value="HTH_TETR_2"/>
    <property type="match status" value="1"/>
</dbReference>
<dbReference type="Gene3D" id="1.10.10.60">
    <property type="entry name" value="Homeodomain-like"/>
    <property type="match status" value="1"/>
</dbReference>
<dbReference type="Proteomes" id="UP001057753">
    <property type="component" value="Unassembled WGS sequence"/>
</dbReference>
<dbReference type="EMBL" id="JABXYM010000001">
    <property type="protein sequence ID" value="MCR6097367.1"/>
    <property type="molecule type" value="Genomic_DNA"/>
</dbReference>
<dbReference type="SUPFAM" id="SSF46689">
    <property type="entry name" value="Homeodomain-like"/>
    <property type="match status" value="1"/>
</dbReference>
<reference evidence="6" key="1">
    <citation type="submission" date="2020-06" db="EMBL/GenBank/DDBJ databases">
        <title>Insight into the genomes of haloalkaliphilic bacilli from Kenyan soda lakes.</title>
        <authorList>
            <person name="Mwirichia R."/>
            <person name="Villamizar G.C."/>
            <person name="Poehlein A."/>
            <person name="Mugweru J."/>
            <person name="Kipnyargis A."/>
            <person name="Kiplimo D."/>
            <person name="Orwa P."/>
            <person name="Daniel R."/>
        </authorList>
    </citation>
    <scope>NUCLEOTIDE SEQUENCE</scope>
    <source>
        <strain evidence="6">B1096_S55</strain>
    </source>
</reference>
<evidence type="ECO:0000313" key="6">
    <source>
        <dbReference type="EMBL" id="MCR6097367.1"/>
    </source>
</evidence>
<keyword evidence="7" id="KW-1185">Reference proteome</keyword>